<feature type="region of interest" description="Disordered" evidence="1">
    <location>
        <begin position="93"/>
        <end position="116"/>
    </location>
</feature>
<dbReference type="Gene3D" id="3.40.525.10">
    <property type="entry name" value="CRAL-TRIO lipid binding domain"/>
    <property type="match status" value="1"/>
</dbReference>
<evidence type="ECO:0000256" key="1">
    <source>
        <dbReference type="SAM" id="MobiDB-lite"/>
    </source>
</evidence>
<reference evidence="4" key="1">
    <citation type="submission" date="2021-01" db="EMBL/GenBank/DDBJ databases">
        <authorList>
            <person name="Corre E."/>
            <person name="Pelletier E."/>
            <person name="Niang G."/>
            <person name="Scheremetjew M."/>
            <person name="Finn R."/>
            <person name="Kale V."/>
            <person name="Holt S."/>
            <person name="Cochrane G."/>
            <person name="Meng A."/>
            <person name="Brown T."/>
            <person name="Cohen L."/>
        </authorList>
    </citation>
    <scope>NUCLEOTIDE SEQUENCE</scope>
    <source>
        <strain evidence="4">CCMP127</strain>
    </source>
</reference>
<dbReference type="EMBL" id="HBIM01003505">
    <property type="protein sequence ID" value="CAE0404940.1"/>
    <property type="molecule type" value="Transcribed_RNA"/>
</dbReference>
<evidence type="ECO:0000259" key="3">
    <source>
        <dbReference type="PROSITE" id="PS50191"/>
    </source>
</evidence>
<feature type="chain" id="PRO_5030783331" description="CRAL-TRIO domain-containing protein" evidence="2">
    <location>
        <begin position="46"/>
        <end position="482"/>
    </location>
</feature>
<gene>
    <name evidence="4" type="ORF">ACOF00016_LOCUS3024</name>
</gene>
<dbReference type="InterPro" id="IPR036273">
    <property type="entry name" value="CRAL/TRIO_N_dom_sf"/>
</dbReference>
<dbReference type="InterPro" id="IPR036865">
    <property type="entry name" value="CRAL-TRIO_dom_sf"/>
</dbReference>
<dbReference type="Pfam" id="PF00650">
    <property type="entry name" value="CRAL_TRIO"/>
    <property type="match status" value="1"/>
</dbReference>
<feature type="region of interest" description="Disordered" evidence="1">
    <location>
        <begin position="1"/>
        <end position="20"/>
    </location>
</feature>
<evidence type="ECO:0000256" key="2">
    <source>
        <dbReference type="SAM" id="SignalP"/>
    </source>
</evidence>
<dbReference type="PANTHER" id="PTHR23324:SF83">
    <property type="entry name" value="SEC14-LIKE PROTEIN 2"/>
    <property type="match status" value="1"/>
</dbReference>
<name>A0A7S3L0U5_9STRA</name>
<dbReference type="PANTHER" id="PTHR23324">
    <property type="entry name" value="SEC14 RELATED PROTEIN"/>
    <property type="match status" value="1"/>
</dbReference>
<accession>A0A7S3L0U5</accession>
<proteinExistence type="predicted"/>
<sequence length="482" mass="55589">MIERISPATNFHGTKPRGGKRRRGLFRAWFLSSLLLQQGVQPANCTVISDELREFADTQLLFWSGFDCVIDAALNFFGPIDEFLRDPSLSNASFKEQQEQQQQLERTEPEDSSSAEVAPLGVFLENHTGPLLREARTILSNFVRNRNARGEIDSYDEDEETEDEPSETSEDYEKNAGSSDWEETQNHNHSILQVRGGGRRQKFEFSLYQDGDGGENDPDGIPQRYLDMHNGNRDMALKSLADTLQWRKEQKIDTILARPHPKFDVCKQVFPTSFLGRDPEDHVIFLQRPALMDLDLAKRNKLKKEDLLEHYIYVNEYLWQITEGDKPQGTMVSVLDLTGLNMSILRKREYINFLKLFVSVMDSHYPQRAHRTLVVNAPKWVNTIYRILSPLLREETKSKIEIHSKNKRQDEALKRYLGPKAIEKLPASFWSKNKSRRKRHSDDEEETPQEPTQLPESDLDAKLRSHATSRNHAGGKKMHVVA</sequence>
<evidence type="ECO:0000313" key="4">
    <source>
        <dbReference type="EMBL" id="CAE0404940.1"/>
    </source>
</evidence>
<feature type="compositionally biased region" description="Basic residues" evidence="1">
    <location>
        <begin position="464"/>
        <end position="482"/>
    </location>
</feature>
<dbReference type="SUPFAM" id="SSF46938">
    <property type="entry name" value="CRAL/TRIO N-terminal domain"/>
    <property type="match status" value="1"/>
</dbReference>
<feature type="domain" description="CRAL-TRIO" evidence="3">
    <location>
        <begin position="262"/>
        <end position="437"/>
    </location>
</feature>
<dbReference type="GO" id="GO:0005737">
    <property type="term" value="C:cytoplasm"/>
    <property type="evidence" value="ECO:0007669"/>
    <property type="project" value="TreeGrafter"/>
</dbReference>
<keyword evidence="2" id="KW-0732">Signal</keyword>
<dbReference type="AlphaFoldDB" id="A0A7S3L0U5"/>
<organism evidence="4">
    <name type="scientific">Amphora coffeiformis</name>
    <dbReference type="NCBI Taxonomy" id="265554"/>
    <lineage>
        <taxon>Eukaryota</taxon>
        <taxon>Sar</taxon>
        <taxon>Stramenopiles</taxon>
        <taxon>Ochrophyta</taxon>
        <taxon>Bacillariophyta</taxon>
        <taxon>Bacillariophyceae</taxon>
        <taxon>Bacillariophycidae</taxon>
        <taxon>Thalassiophysales</taxon>
        <taxon>Catenulaceae</taxon>
        <taxon>Amphora</taxon>
    </lineage>
</organism>
<dbReference type="PROSITE" id="PS50191">
    <property type="entry name" value="CRAL_TRIO"/>
    <property type="match status" value="1"/>
</dbReference>
<dbReference type="SMART" id="SM00516">
    <property type="entry name" value="SEC14"/>
    <property type="match status" value="1"/>
</dbReference>
<dbReference type="InterPro" id="IPR001251">
    <property type="entry name" value="CRAL-TRIO_dom"/>
</dbReference>
<feature type="signal peptide" evidence="2">
    <location>
        <begin position="1"/>
        <end position="45"/>
    </location>
</feature>
<feature type="compositionally biased region" description="Acidic residues" evidence="1">
    <location>
        <begin position="153"/>
        <end position="170"/>
    </location>
</feature>
<dbReference type="CDD" id="cd00170">
    <property type="entry name" value="SEC14"/>
    <property type="match status" value="1"/>
</dbReference>
<protein>
    <recommendedName>
        <fullName evidence="3">CRAL-TRIO domain-containing protein</fullName>
    </recommendedName>
</protein>
<dbReference type="SUPFAM" id="SSF52087">
    <property type="entry name" value="CRAL/TRIO domain"/>
    <property type="match status" value="1"/>
</dbReference>
<dbReference type="InterPro" id="IPR051064">
    <property type="entry name" value="SEC14/CRAL-TRIO_domain"/>
</dbReference>
<feature type="region of interest" description="Disordered" evidence="1">
    <location>
        <begin position="150"/>
        <end position="186"/>
    </location>
</feature>
<feature type="region of interest" description="Disordered" evidence="1">
    <location>
        <begin position="428"/>
        <end position="482"/>
    </location>
</feature>